<organism evidence="2 3">
    <name type="scientific">Nocardiopsis composta</name>
    <dbReference type="NCBI Taxonomy" id="157465"/>
    <lineage>
        <taxon>Bacteria</taxon>
        <taxon>Bacillati</taxon>
        <taxon>Actinomycetota</taxon>
        <taxon>Actinomycetes</taxon>
        <taxon>Streptosporangiales</taxon>
        <taxon>Nocardiopsidaceae</taxon>
        <taxon>Nocardiopsis</taxon>
    </lineage>
</organism>
<dbReference type="Gene3D" id="3.90.25.10">
    <property type="entry name" value="UDP-galactose 4-epimerase, domain 1"/>
    <property type="match status" value="1"/>
</dbReference>
<evidence type="ECO:0000259" key="1">
    <source>
        <dbReference type="Pfam" id="PF13460"/>
    </source>
</evidence>
<dbReference type="EMBL" id="JACHDB010000001">
    <property type="protein sequence ID" value="MBB5434134.1"/>
    <property type="molecule type" value="Genomic_DNA"/>
</dbReference>
<dbReference type="PANTHER" id="PTHR43162">
    <property type="match status" value="1"/>
</dbReference>
<proteinExistence type="predicted"/>
<gene>
    <name evidence="2" type="ORF">HDA36_004218</name>
</gene>
<dbReference type="Proteomes" id="UP000572635">
    <property type="component" value="Unassembled WGS sequence"/>
</dbReference>
<evidence type="ECO:0000313" key="2">
    <source>
        <dbReference type="EMBL" id="MBB5434134.1"/>
    </source>
</evidence>
<protein>
    <submittedName>
        <fullName evidence="2">Uncharacterized protein YbjT (DUF2867 family)</fullName>
    </submittedName>
</protein>
<dbReference type="SUPFAM" id="SSF51735">
    <property type="entry name" value="NAD(P)-binding Rossmann-fold domains"/>
    <property type="match status" value="1"/>
</dbReference>
<accession>A0A7W8QPL9</accession>
<sequence length="282" mass="29220">MANDSGTVLVIGGGGKVGRRVVARLREKGVEARAASRSGEVRFDWTDPGTWRAALEGVDRVFIMPLDVTPSPTPGFAAEAVAAGVERLVLLSARGADVPGYYGGGEAVQPHLDGERAVRASGAEWTVLRPGWFMQNFSEGEFLDGVLAGELALPAGEDGASAFVDAEDIAAVAVAALTEEGHAGQVYELSGPRPLGIAAALEEIAAASGRTARYLPLSAEEFAGGLVAQGMSREGAEAWASAFTPIRTGADAAVADGVRRALGREPRDFAEFARAEAAAWRS</sequence>
<keyword evidence="3" id="KW-1185">Reference proteome</keyword>
<dbReference type="Pfam" id="PF13460">
    <property type="entry name" value="NAD_binding_10"/>
    <property type="match status" value="1"/>
</dbReference>
<dbReference type="Gene3D" id="3.40.50.720">
    <property type="entry name" value="NAD(P)-binding Rossmann-like Domain"/>
    <property type="match status" value="1"/>
</dbReference>
<dbReference type="InterPro" id="IPR036291">
    <property type="entry name" value="NAD(P)-bd_dom_sf"/>
</dbReference>
<dbReference type="InterPro" id="IPR051604">
    <property type="entry name" value="Ergot_Alk_Oxidoreductase"/>
</dbReference>
<reference evidence="2 3" key="1">
    <citation type="submission" date="2020-08" db="EMBL/GenBank/DDBJ databases">
        <title>Sequencing the genomes of 1000 actinobacteria strains.</title>
        <authorList>
            <person name="Klenk H.-P."/>
        </authorList>
    </citation>
    <scope>NUCLEOTIDE SEQUENCE [LARGE SCALE GENOMIC DNA]</scope>
    <source>
        <strain evidence="2 3">DSM 44551</strain>
    </source>
</reference>
<dbReference type="InterPro" id="IPR016040">
    <property type="entry name" value="NAD(P)-bd_dom"/>
</dbReference>
<evidence type="ECO:0000313" key="3">
    <source>
        <dbReference type="Proteomes" id="UP000572635"/>
    </source>
</evidence>
<dbReference type="AlphaFoldDB" id="A0A7W8QPL9"/>
<dbReference type="RefSeq" id="WP_184394479.1">
    <property type="nucleotide sequence ID" value="NZ_BAAAJD010000052.1"/>
</dbReference>
<dbReference type="PANTHER" id="PTHR43162:SF1">
    <property type="entry name" value="PRESTALK A DIFFERENTIATION PROTEIN A"/>
    <property type="match status" value="1"/>
</dbReference>
<name>A0A7W8QPL9_9ACTN</name>
<comment type="caution">
    <text evidence="2">The sequence shown here is derived from an EMBL/GenBank/DDBJ whole genome shotgun (WGS) entry which is preliminary data.</text>
</comment>
<feature type="domain" description="NAD(P)-binding" evidence="1">
    <location>
        <begin position="12"/>
        <end position="179"/>
    </location>
</feature>